<evidence type="ECO:0000313" key="8">
    <source>
        <dbReference type="Proteomes" id="UP000321571"/>
    </source>
</evidence>
<dbReference type="InterPro" id="IPR001818">
    <property type="entry name" value="Pept_M10_metallopeptidase"/>
</dbReference>
<gene>
    <name evidence="7" type="ORF">FHP06_12810</name>
</gene>
<dbReference type="AlphaFoldDB" id="A0A5C8NDV2"/>
<keyword evidence="1 7" id="KW-0645">Protease</keyword>
<dbReference type="GO" id="GO:0006508">
    <property type="term" value="P:proteolysis"/>
    <property type="evidence" value="ECO:0007669"/>
    <property type="project" value="UniProtKB-KW"/>
</dbReference>
<evidence type="ECO:0000256" key="1">
    <source>
        <dbReference type="ARBA" id="ARBA00022670"/>
    </source>
</evidence>
<dbReference type="GO" id="GO:0004222">
    <property type="term" value="F:metalloendopeptidase activity"/>
    <property type="evidence" value="ECO:0007669"/>
    <property type="project" value="InterPro"/>
</dbReference>
<keyword evidence="3" id="KW-0378">Hydrolase</keyword>
<evidence type="ECO:0000259" key="6">
    <source>
        <dbReference type="Pfam" id="PF00413"/>
    </source>
</evidence>
<evidence type="ECO:0000256" key="5">
    <source>
        <dbReference type="SAM" id="MobiDB-lite"/>
    </source>
</evidence>
<dbReference type="GO" id="GO:0008270">
    <property type="term" value="F:zinc ion binding"/>
    <property type="evidence" value="ECO:0007669"/>
    <property type="project" value="InterPro"/>
</dbReference>
<proteinExistence type="predicted"/>
<dbReference type="GO" id="GO:0031012">
    <property type="term" value="C:extracellular matrix"/>
    <property type="evidence" value="ECO:0007669"/>
    <property type="project" value="InterPro"/>
</dbReference>
<dbReference type="EMBL" id="VDUX01000006">
    <property type="protein sequence ID" value="TXL57662.1"/>
    <property type="molecule type" value="Genomic_DNA"/>
</dbReference>
<comment type="caution">
    <text evidence="7">The sequence shown here is derived from an EMBL/GenBank/DDBJ whole genome shotgun (WGS) entry which is preliminary data.</text>
</comment>
<keyword evidence="7" id="KW-0482">Metalloprotease</keyword>
<evidence type="ECO:0000256" key="2">
    <source>
        <dbReference type="ARBA" id="ARBA00022723"/>
    </source>
</evidence>
<accession>A0A5C8NDV2</accession>
<dbReference type="Pfam" id="PF00413">
    <property type="entry name" value="Peptidase_M10"/>
    <property type="match status" value="1"/>
</dbReference>
<keyword evidence="8" id="KW-1185">Reference proteome</keyword>
<name>A0A5C8NDV2_9ACTN</name>
<feature type="region of interest" description="Disordered" evidence="5">
    <location>
        <begin position="63"/>
        <end position="86"/>
    </location>
</feature>
<dbReference type="OrthoDB" id="4297752at2"/>
<keyword evidence="4" id="KW-0862">Zinc</keyword>
<protein>
    <submittedName>
        <fullName evidence="7">Matrixin family metalloprotease</fullName>
    </submittedName>
</protein>
<keyword evidence="2" id="KW-0479">Metal-binding</keyword>
<feature type="domain" description="Peptidase M10 metallopeptidase" evidence="6">
    <location>
        <begin position="227"/>
        <end position="260"/>
    </location>
</feature>
<dbReference type="Gene3D" id="3.40.390.10">
    <property type="entry name" value="Collagenase (Catalytic Domain)"/>
    <property type="match status" value="1"/>
</dbReference>
<dbReference type="Proteomes" id="UP000321571">
    <property type="component" value="Unassembled WGS sequence"/>
</dbReference>
<dbReference type="InterPro" id="IPR024079">
    <property type="entry name" value="MetalloPept_cat_dom_sf"/>
</dbReference>
<sequence length="285" mass="30948">MRENPLVELRRRRRIRRMLRTMERLDRKPVRARRVRSTSRLRAVSAVVVLVAGLGAMGFRLTHTSGPPGWPQRPADASDSPLGQPPDVTTTGSFEFIQTQPGSDDPVTYDPCVPIHVVVNHRQDVPHADRILGSALEEVSQATGLQFVVDGESDESPTWDGDAGTADGWNPVLVAWSDPDEVVDLKGNVAGVGGSTSRAVGRHQWFVTGTVALDGPRARRILARDPDGEAMVRAIVMHELGHLVGLAHVDDERELMQPHGSRMTTWGPGDRAGLAALGSGDCVDY</sequence>
<organism evidence="7 8">
    <name type="scientific">Aeromicrobium terrae</name>
    <dbReference type="NCBI Taxonomy" id="2498846"/>
    <lineage>
        <taxon>Bacteria</taxon>
        <taxon>Bacillati</taxon>
        <taxon>Actinomycetota</taxon>
        <taxon>Actinomycetes</taxon>
        <taxon>Propionibacteriales</taxon>
        <taxon>Nocardioidaceae</taxon>
        <taxon>Aeromicrobium</taxon>
    </lineage>
</organism>
<evidence type="ECO:0000256" key="4">
    <source>
        <dbReference type="ARBA" id="ARBA00022833"/>
    </source>
</evidence>
<evidence type="ECO:0000313" key="7">
    <source>
        <dbReference type="EMBL" id="TXL57662.1"/>
    </source>
</evidence>
<evidence type="ECO:0000256" key="3">
    <source>
        <dbReference type="ARBA" id="ARBA00022801"/>
    </source>
</evidence>
<reference evidence="7 8" key="1">
    <citation type="submission" date="2019-06" db="EMBL/GenBank/DDBJ databases">
        <title>Aeromicrobium sp. nov., isolated from a maize field.</title>
        <authorList>
            <person name="Lin S.-Y."/>
            <person name="Tsai C.-F."/>
            <person name="Young C.-C."/>
        </authorList>
    </citation>
    <scope>NUCLEOTIDE SEQUENCE [LARGE SCALE GENOMIC DNA]</scope>
    <source>
        <strain evidence="7 8">CC-CFT486</strain>
    </source>
</reference>
<dbReference type="SUPFAM" id="SSF55486">
    <property type="entry name" value="Metalloproteases ('zincins'), catalytic domain"/>
    <property type="match status" value="1"/>
</dbReference>